<dbReference type="AlphaFoldDB" id="A0A918VGB7"/>
<evidence type="ECO:0000313" key="3">
    <source>
        <dbReference type="Proteomes" id="UP000634660"/>
    </source>
</evidence>
<feature type="region of interest" description="Disordered" evidence="1">
    <location>
        <begin position="98"/>
        <end position="122"/>
    </location>
</feature>
<dbReference type="EMBL" id="BMVX01000051">
    <property type="protein sequence ID" value="GGZ99091.1"/>
    <property type="molecule type" value="Genomic_DNA"/>
</dbReference>
<accession>A0A918VGB7</accession>
<evidence type="ECO:0000313" key="2">
    <source>
        <dbReference type="EMBL" id="GGZ99091.1"/>
    </source>
</evidence>
<proteinExistence type="predicted"/>
<reference evidence="2" key="2">
    <citation type="submission" date="2020-09" db="EMBL/GenBank/DDBJ databases">
        <authorList>
            <person name="Sun Q."/>
            <person name="Ohkuma M."/>
        </authorList>
    </citation>
    <scope>NUCLEOTIDE SEQUENCE</scope>
    <source>
        <strain evidence="2">JCM 4834</strain>
    </source>
</reference>
<sequence>MVPTVRDMAAERDVRLRSLDGTERARTVGTPERTATAGLAVPVHGAGVTREEGDGGRFGAPWHRIRARPVRTALARPRTGSWSGCCGPARPPVRAWYRPPLSGGVRPVVPRPPYGRREENGG</sequence>
<gene>
    <name evidence="2" type="ORF">GCM10010371_68270</name>
</gene>
<name>A0A918VGB7_9ACTN</name>
<dbReference type="Proteomes" id="UP000634660">
    <property type="component" value="Unassembled WGS sequence"/>
</dbReference>
<reference evidence="2" key="1">
    <citation type="journal article" date="2014" name="Int. J. Syst. Evol. Microbiol.">
        <title>Complete genome sequence of Corynebacterium casei LMG S-19264T (=DSM 44701T), isolated from a smear-ripened cheese.</title>
        <authorList>
            <consortium name="US DOE Joint Genome Institute (JGI-PGF)"/>
            <person name="Walter F."/>
            <person name="Albersmeier A."/>
            <person name="Kalinowski J."/>
            <person name="Ruckert C."/>
        </authorList>
    </citation>
    <scope>NUCLEOTIDE SEQUENCE</scope>
    <source>
        <strain evidence="2">JCM 4834</strain>
    </source>
</reference>
<comment type="caution">
    <text evidence="2">The sequence shown here is derived from an EMBL/GenBank/DDBJ whole genome shotgun (WGS) entry which is preliminary data.</text>
</comment>
<feature type="compositionally biased region" description="Low complexity" evidence="1">
    <location>
        <begin position="98"/>
        <end position="108"/>
    </location>
</feature>
<organism evidence="2 3">
    <name type="scientific">Streptomyces subrutilus</name>
    <dbReference type="NCBI Taxonomy" id="36818"/>
    <lineage>
        <taxon>Bacteria</taxon>
        <taxon>Bacillati</taxon>
        <taxon>Actinomycetota</taxon>
        <taxon>Actinomycetes</taxon>
        <taxon>Kitasatosporales</taxon>
        <taxon>Streptomycetaceae</taxon>
        <taxon>Streptomyces</taxon>
    </lineage>
</organism>
<protein>
    <submittedName>
        <fullName evidence="2">Uncharacterized protein</fullName>
    </submittedName>
</protein>
<evidence type="ECO:0000256" key="1">
    <source>
        <dbReference type="SAM" id="MobiDB-lite"/>
    </source>
</evidence>